<reference evidence="1" key="1">
    <citation type="journal article" date="2023" name="Nat. Commun.">
        <title>Diploid and tetraploid genomes of Acorus and the evolution of monocots.</title>
        <authorList>
            <person name="Ma L."/>
            <person name="Liu K.W."/>
            <person name="Li Z."/>
            <person name="Hsiao Y.Y."/>
            <person name="Qi Y."/>
            <person name="Fu T."/>
            <person name="Tang G.D."/>
            <person name="Zhang D."/>
            <person name="Sun W.H."/>
            <person name="Liu D.K."/>
            <person name="Li Y."/>
            <person name="Chen G.Z."/>
            <person name="Liu X.D."/>
            <person name="Liao X.Y."/>
            <person name="Jiang Y.T."/>
            <person name="Yu X."/>
            <person name="Hao Y."/>
            <person name="Huang J."/>
            <person name="Zhao X.W."/>
            <person name="Ke S."/>
            <person name="Chen Y.Y."/>
            <person name="Wu W.L."/>
            <person name="Hsu J.L."/>
            <person name="Lin Y.F."/>
            <person name="Huang M.D."/>
            <person name="Li C.Y."/>
            <person name="Huang L."/>
            <person name="Wang Z.W."/>
            <person name="Zhao X."/>
            <person name="Zhong W.Y."/>
            <person name="Peng D.H."/>
            <person name="Ahmad S."/>
            <person name="Lan S."/>
            <person name="Zhang J.S."/>
            <person name="Tsai W.C."/>
            <person name="Van de Peer Y."/>
            <person name="Liu Z.J."/>
        </authorList>
    </citation>
    <scope>NUCLEOTIDE SEQUENCE</scope>
    <source>
        <strain evidence="1">CP</strain>
    </source>
</reference>
<evidence type="ECO:0000313" key="2">
    <source>
        <dbReference type="Proteomes" id="UP001180020"/>
    </source>
</evidence>
<dbReference type="AlphaFoldDB" id="A0AAV9C268"/>
<reference evidence="1" key="2">
    <citation type="submission" date="2023-06" db="EMBL/GenBank/DDBJ databases">
        <authorList>
            <person name="Ma L."/>
            <person name="Liu K.-W."/>
            <person name="Li Z."/>
            <person name="Hsiao Y.-Y."/>
            <person name="Qi Y."/>
            <person name="Fu T."/>
            <person name="Tang G."/>
            <person name="Zhang D."/>
            <person name="Sun W.-H."/>
            <person name="Liu D.-K."/>
            <person name="Li Y."/>
            <person name="Chen G.-Z."/>
            <person name="Liu X.-D."/>
            <person name="Liao X.-Y."/>
            <person name="Jiang Y.-T."/>
            <person name="Yu X."/>
            <person name="Hao Y."/>
            <person name="Huang J."/>
            <person name="Zhao X.-W."/>
            <person name="Ke S."/>
            <person name="Chen Y.-Y."/>
            <person name="Wu W.-L."/>
            <person name="Hsu J.-L."/>
            <person name="Lin Y.-F."/>
            <person name="Huang M.-D."/>
            <person name="Li C.-Y."/>
            <person name="Huang L."/>
            <person name="Wang Z.-W."/>
            <person name="Zhao X."/>
            <person name="Zhong W.-Y."/>
            <person name="Peng D.-H."/>
            <person name="Ahmad S."/>
            <person name="Lan S."/>
            <person name="Zhang J.-S."/>
            <person name="Tsai W.-C."/>
            <person name="Van De Peer Y."/>
            <person name="Liu Z.-J."/>
        </authorList>
    </citation>
    <scope>NUCLEOTIDE SEQUENCE</scope>
    <source>
        <strain evidence="1">CP</strain>
        <tissue evidence="1">Leaves</tissue>
    </source>
</reference>
<accession>A0AAV9C268</accession>
<comment type="caution">
    <text evidence="1">The sequence shown here is derived from an EMBL/GenBank/DDBJ whole genome shotgun (WGS) entry which is preliminary data.</text>
</comment>
<dbReference type="EMBL" id="JAUJYO010000022">
    <property type="protein sequence ID" value="KAK1282409.1"/>
    <property type="molecule type" value="Genomic_DNA"/>
</dbReference>
<proteinExistence type="predicted"/>
<name>A0AAV9C268_ACOCL</name>
<protein>
    <submittedName>
        <fullName evidence="1">Uncharacterized protein</fullName>
    </submittedName>
</protein>
<evidence type="ECO:0000313" key="1">
    <source>
        <dbReference type="EMBL" id="KAK1282409.1"/>
    </source>
</evidence>
<organism evidence="1 2">
    <name type="scientific">Acorus calamus</name>
    <name type="common">Sweet flag</name>
    <dbReference type="NCBI Taxonomy" id="4465"/>
    <lineage>
        <taxon>Eukaryota</taxon>
        <taxon>Viridiplantae</taxon>
        <taxon>Streptophyta</taxon>
        <taxon>Embryophyta</taxon>
        <taxon>Tracheophyta</taxon>
        <taxon>Spermatophyta</taxon>
        <taxon>Magnoliopsida</taxon>
        <taxon>Liliopsida</taxon>
        <taxon>Acoraceae</taxon>
        <taxon>Acorus</taxon>
    </lineage>
</organism>
<dbReference type="Proteomes" id="UP001180020">
    <property type="component" value="Unassembled WGS sequence"/>
</dbReference>
<keyword evidence="2" id="KW-1185">Reference proteome</keyword>
<gene>
    <name evidence="1" type="ORF">QJS10_CPB22g00046</name>
</gene>
<sequence>MQNGINHTDGHQIRALCGRFKDRENLIFIGLGIYSYKRNLSYLDKRNLEASPITKKKSPLLASST</sequence>